<feature type="transmembrane region" description="Helical" evidence="1">
    <location>
        <begin position="334"/>
        <end position="352"/>
    </location>
</feature>
<evidence type="ECO:0000256" key="2">
    <source>
        <dbReference type="SAM" id="SignalP"/>
    </source>
</evidence>
<reference evidence="3" key="2">
    <citation type="submission" date="2022-01" db="EMBL/GenBank/DDBJ databases">
        <authorList>
            <person name="Hirooka S."/>
            <person name="Miyagishima S.Y."/>
        </authorList>
    </citation>
    <scope>NUCLEOTIDE SEQUENCE</scope>
    <source>
        <strain evidence="3">NBRC 102759</strain>
    </source>
</reference>
<keyword evidence="1" id="KW-0472">Membrane</keyword>
<proteinExistence type="predicted"/>
<organism evidence="3 4">
    <name type="scientific">Galdieria partita</name>
    <dbReference type="NCBI Taxonomy" id="83374"/>
    <lineage>
        <taxon>Eukaryota</taxon>
        <taxon>Rhodophyta</taxon>
        <taxon>Bangiophyceae</taxon>
        <taxon>Galdieriales</taxon>
        <taxon>Galdieriaceae</taxon>
        <taxon>Galdieria</taxon>
    </lineage>
</organism>
<protein>
    <submittedName>
        <fullName evidence="3">Uncharacterized protein</fullName>
    </submittedName>
</protein>
<dbReference type="Proteomes" id="UP001061958">
    <property type="component" value="Unassembled WGS sequence"/>
</dbReference>
<dbReference type="EMBL" id="BQMJ01000049">
    <property type="protein sequence ID" value="GJQ13979.1"/>
    <property type="molecule type" value="Genomic_DNA"/>
</dbReference>
<sequence>MECQIFKRLSSLWILFYCLKTVASIEFHQVNTVPRFNVTESFSCPGDGFTLLRSTSHVQQRDIWYELSLGTYPSALDLWLPQHVRYPLLSVETVPNNDTLDCTKIHSVASEAQFLASAVLHDIIWDGQIDDIQGWSFQSIQWNHQQPFDISIAETVSENGKLSLNLLHATASVASNELLLVPNSSLWLINVFNKEQKPVEEVCLKFFLFGCAEQFLWDDQSTYDFSYVSIRNNYHSFEEARTSSHPHPYIAWYPFLWIDELKTRKLKWNYSEPSLEERQQIESWKLGDEYTVSVLTFSLDVSRMEWKRLSVGLSIGYATVPPFVVRWRRKVGEFVIASLATAMAILLFLYYCHFQRGKDAEEAIWSTEKLHPHHSCLSTSEETIPLLYRNNTFTILNSIKTT</sequence>
<reference evidence="3" key="1">
    <citation type="journal article" date="2022" name="Proc. Natl. Acad. Sci. U.S.A.">
        <title>Life cycle and functional genomics of the unicellular red alga Galdieria for elucidating algal and plant evolution and industrial use.</title>
        <authorList>
            <person name="Hirooka S."/>
            <person name="Itabashi T."/>
            <person name="Ichinose T.M."/>
            <person name="Onuma R."/>
            <person name="Fujiwara T."/>
            <person name="Yamashita S."/>
            <person name="Jong L.W."/>
            <person name="Tomita R."/>
            <person name="Iwane A.H."/>
            <person name="Miyagishima S.Y."/>
        </authorList>
    </citation>
    <scope>NUCLEOTIDE SEQUENCE</scope>
    <source>
        <strain evidence="3">NBRC 102759</strain>
    </source>
</reference>
<feature type="chain" id="PRO_5038513519" evidence="2">
    <location>
        <begin position="25"/>
        <end position="402"/>
    </location>
</feature>
<accession>A0A9C7Q0I0</accession>
<name>A0A9C7Q0I0_9RHOD</name>
<keyword evidence="1" id="KW-0812">Transmembrane</keyword>
<evidence type="ECO:0000256" key="1">
    <source>
        <dbReference type="SAM" id="Phobius"/>
    </source>
</evidence>
<keyword evidence="4" id="KW-1185">Reference proteome</keyword>
<gene>
    <name evidence="3" type="ORF">GpartN1_g5770.t1</name>
</gene>
<keyword evidence="1" id="KW-1133">Transmembrane helix</keyword>
<feature type="signal peptide" evidence="2">
    <location>
        <begin position="1"/>
        <end position="24"/>
    </location>
</feature>
<dbReference type="OrthoDB" id="6553at2759"/>
<evidence type="ECO:0000313" key="4">
    <source>
        <dbReference type="Proteomes" id="UP001061958"/>
    </source>
</evidence>
<evidence type="ECO:0000313" key="3">
    <source>
        <dbReference type="EMBL" id="GJQ13979.1"/>
    </source>
</evidence>
<dbReference type="AlphaFoldDB" id="A0A9C7Q0I0"/>
<comment type="caution">
    <text evidence="3">The sequence shown here is derived from an EMBL/GenBank/DDBJ whole genome shotgun (WGS) entry which is preliminary data.</text>
</comment>
<keyword evidence="2" id="KW-0732">Signal</keyword>